<dbReference type="SMART" id="SM00825">
    <property type="entry name" value="PKS_KS"/>
    <property type="match status" value="1"/>
</dbReference>
<dbReference type="eggNOG" id="COG0304">
    <property type="taxonomic scope" value="Bacteria"/>
</dbReference>
<evidence type="ECO:0000313" key="5">
    <source>
        <dbReference type="EMBL" id="OUN02938.1"/>
    </source>
</evidence>
<organism evidence="5 6">
    <name type="scientific">Alistipes onderdonkii</name>
    <dbReference type="NCBI Taxonomy" id="328813"/>
    <lineage>
        <taxon>Bacteria</taxon>
        <taxon>Pseudomonadati</taxon>
        <taxon>Bacteroidota</taxon>
        <taxon>Bacteroidia</taxon>
        <taxon>Bacteroidales</taxon>
        <taxon>Rikenellaceae</taxon>
        <taxon>Alistipes</taxon>
    </lineage>
</organism>
<sequence length="387" mass="39600">MSIAVCGIGIVSAIGIGAGETLGSLRTGRSGIGKPTLLGSAVDVPVGEVKRDNAALGELLGIPEREHPSRTALLGMAAAAQAVADAAIPAGARVALVSGTSVGGMDLTENFYRDFRTDNAKGRLRDVAGHDCADSTQRIARHCGIGGYTATVSTACSSAANAIVTGALLLGSGMADYVVAGGTDALCRFTLNGFNSLSVLDREPCRPFDATRAGLNLGEGAGYLVLTHERPGMRTYCRLAGYANANDAHHQTASSQTGEGAYRAMAGALAQSGLRRVDYINVHGTATPNNDLTEGTALRRLFGGQVPPFSSTKGYTGHALAAAGGIEAVLAVLAITHGLRYGNPGFAEPIPELGLHPVARTQEADVRSVLSNSFGFGGNCCSLIFAK</sequence>
<comment type="similarity">
    <text evidence="1 3">Belongs to the thiolase-like superfamily. Beta-ketoacyl-ACP synthases family.</text>
</comment>
<dbReference type="Gene3D" id="3.40.47.10">
    <property type="match status" value="1"/>
</dbReference>
<dbReference type="RefSeq" id="WP_087402801.1">
    <property type="nucleotide sequence ID" value="NZ_NFHB01000006.1"/>
</dbReference>
<dbReference type="PROSITE" id="PS00606">
    <property type="entry name" value="KS3_1"/>
    <property type="match status" value="1"/>
</dbReference>
<evidence type="ECO:0000256" key="1">
    <source>
        <dbReference type="ARBA" id="ARBA00008467"/>
    </source>
</evidence>
<dbReference type="InterPro" id="IPR014031">
    <property type="entry name" value="Ketoacyl_synth_C"/>
</dbReference>
<comment type="caution">
    <text evidence="5">The sequence shown here is derived from an EMBL/GenBank/DDBJ whole genome shotgun (WGS) entry which is preliminary data.</text>
</comment>
<evidence type="ECO:0000313" key="6">
    <source>
        <dbReference type="Proteomes" id="UP000195772"/>
    </source>
</evidence>
<dbReference type="PANTHER" id="PTHR11712">
    <property type="entry name" value="POLYKETIDE SYNTHASE-RELATED"/>
    <property type="match status" value="1"/>
</dbReference>
<dbReference type="CDD" id="cd00834">
    <property type="entry name" value="KAS_I_II"/>
    <property type="match status" value="1"/>
</dbReference>
<dbReference type="Pfam" id="PF02801">
    <property type="entry name" value="Ketoacyl-synt_C"/>
    <property type="match status" value="1"/>
</dbReference>
<name>A0A1Y3QXD4_9BACT</name>
<evidence type="ECO:0000259" key="4">
    <source>
        <dbReference type="PROSITE" id="PS52004"/>
    </source>
</evidence>
<dbReference type="InterPro" id="IPR016039">
    <property type="entry name" value="Thiolase-like"/>
</dbReference>
<dbReference type="InterPro" id="IPR014030">
    <property type="entry name" value="Ketoacyl_synth_N"/>
</dbReference>
<dbReference type="OrthoDB" id="9808669at2"/>
<dbReference type="Proteomes" id="UP000195772">
    <property type="component" value="Unassembled WGS sequence"/>
</dbReference>
<proteinExistence type="inferred from homology"/>
<dbReference type="AlphaFoldDB" id="A0A1Y3QXD4"/>
<protein>
    <submittedName>
        <fullName evidence="5">Beta-ACP synthase</fullName>
    </submittedName>
</protein>
<dbReference type="PANTHER" id="PTHR11712:SF336">
    <property type="entry name" value="3-OXOACYL-[ACYL-CARRIER-PROTEIN] SYNTHASE, MITOCHONDRIAL"/>
    <property type="match status" value="1"/>
</dbReference>
<dbReference type="GO" id="GO:0006633">
    <property type="term" value="P:fatty acid biosynthetic process"/>
    <property type="evidence" value="ECO:0007669"/>
    <property type="project" value="InterPro"/>
</dbReference>
<reference evidence="6" key="1">
    <citation type="submission" date="2017-04" db="EMBL/GenBank/DDBJ databases">
        <title>Function of individual gut microbiota members based on whole genome sequencing of pure cultures obtained from chicken caecum.</title>
        <authorList>
            <person name="Medvecky M."/>
            <person name="Cejkova D."/>
            <person name="Polansky O."/>
            <person name="Karasova D."/>
            <person name="Kubasova T."/>
            <person name="Cizek A."/>
            <person name="Rychlik I."/>
        </authorList>
    </citation>
    <scope>NUCLEOTIDE SEQUENCE [LARGE SCALE GENOMIC DNA]</scope>
    <source>
        <strain evidence="6">An90</strain>
    </source>
</reference>
<gene>
    <name evidence="5" type="ORF">B5G41_10465</name>
</gene>
<dbReference type="EMBL" id="NFHB01000006">
    <property type="protein sequence ID" value="OUN02938.1"/>
    <property type="molecule type" value="Genomic_DNA"/>
</dbReference>
<dbReference type="Pfam" id="PF00109">
    <property type="entry name" value="ketoacyl-synt"/>
    <property type="match status" value="1"/>
</dbReference>
<dbReference type="InterPro" id="IPR018201">
    <property type="entry name" value="Ketoacyl_synth_AS"/>
</dbReference>
<dbReference type="GO" id="GO:0004315">
    <property type="term" value="F:3-oxoacyl-[acyl-carrier-protein] synthase activity"/>
    <property type="evidence" value="ECO:0007669"/>
    <property type="project" value="InterPro"/>
</dbReference>
<accession>A0A1Y3QXD4</accession>
<dbReference type="InterPro" id="IPR000794">
    <property type="entry name" value="Beta-ketoacyl_synthase"/>
</dbReference>
<feature type="domain" description="Ketosynthase family 3 (KS3)" evidence="4">
    <location>
        <begin position="1"/>
        <end position="387"/>
    </location>
</feature>
<evidence type="ECO:0000256" key="2">
    <source>
        <dbReference type="ARBA" id="ARBA00022679"/>
    </source>
</evidence>
<dbReference type="GO" id="GO:0005829">
    <property type="term" value="C:cytosol"/>
    <property type="evidence" value="ECO:0007669"/>
    <property type="project" value="TreeGrafter"/>
</dbReference>
<keyword evidence="2 3" id="KW-0808">Transferase</keyword>
<evidence type="ECO:0000256" key="3">
    <source>
        <dbReference type="RuleBase" id="RU003694"/>
    </source>
</evidence>
<dbReference type="PROSITE" id="PS52004">
    <property type="entry name" value="KS3_2"/>
    <property type="match status" value="1"/>
</dbReference>
<dbReference type="InterPro" id="IPR020841">
    <property type="entry name" value="PKS_Beta-ketoAc_synthase_dom"/>
</dbReference>
<dbReference type="SUPFAM" id="SSF53901">
    <property type="entry name" value="Thiolase-like"/>
    <property type="match status" value="2"/>
</dbReference>